<dbReference type="GO" id="GO:0005840">
    <property type="term" value="C:ribosome"/>
    <property type="evidence" value="ECO:0007669"/>
    <property type="project" value="UniProtKB-KW"/>
</dbReference>
<organism evidence="7 8">
    <name type="scientific">candidate division WWE3 bacterium CG08_land_8_20_14_0_20_43_13</name>
    <dbReference type="NCBI Taxonomy" id="1975087"/>
    <lineage>
        <taxon>Bacteria</taxon>
        <taxon>Katanobacteria</taxon>
    </lineage>
</organism>
<dbReference type="InterPro" id="IPR008991">
    <property type="entry name" value="Translation_prot_SH3-like_sf"/>
</dbReference>
<keyword evidence="2 5" id="KW-0689">Ribosomal protein</keyword>
<dbReference type="SUPFAM" id="SSF50104">
    <property type="entry name" value="Translation proteins SH3-like domain"/>
    <property type="match status" value="1"/>
</dbReference>
<dbReference type="Proteomes" id="UP000231414">
    <property type="component" value="Unassembled WGS sequence"/>
</dbReference>
<name>A0A2H0X7G1_UNCKA</name>
<reference evidence="8" key="1">
    <citation type="submission" date="2017-09" db="EMBL/GenBank/DDBJ databases">
        <title>Depth-based differentiation of microbial function through sediment-hosted aquifers and enrichment of novel symbionts in the deep terrestrial subsurface.</title>
        <authorList>
            <person name="Probst A.J."/>
            <person name="Ladd B."/>
            <person name="Jarett J.K."/>
            <person name="Geller-Mcgrath D.E."/>
            <person name="Sieber C.M.K."/>
            <person name="Emerson J.B."/>
            <person name="Anantharaman K."/>
            <person name="Thomas B.C."/>
            <person name="Malmstrom R."/>
            <person name="Stieglmeier M."/>
            <person name="Klingl A."/>
            <person name="Woyke T."/>
            <person name="Ryan C.M."/>
            <person name="Banfield J.F."/>
        </authorList>
    </citation>
    <scope>NUCLEOTIDE SEQUENCE [LARGE SCALE GENOMIC DNA]</scope>
</reference>
<keyword evidence="5" id="KW-0699">rRNA-binding</keyword>
<dbReference type="GO" id="GO:1990904">
    <property type="term" value="C:ribonucleoprotein complex"/>
    <property type="evidence" value="ECO:0007669"/>
    <property type="project" value="UniProtKB-KW"/>
</dbReference>
<dbReference type="InterPro" id="IPR057264">
    <property type="entry name" value="Ribosomal_uL24_C"/>
</dbReference>
<evidence type="ECO:0000256" key="3">
    <source>
        <dbReference type="ARBA" id="ARBA00023274"/>
    </source>
</evidence>
<evidence type="ECO:0000259" key="6">
    <source>
        <dbReference type="Pfam" id="PF17136"/>
    </source>
</evidence>
<dbReference type="GO" id="GO:0006412">
    <property type="term" value="P:translation"/>
    <property type="evidence" value="ECO:0007669"/>
    <property type="project" value="UniProtKB-UniRule"/>
</dbReference>
<proteinExistence type="inferred from homology"/>
<evidence type="ECO:0000256" key="2">
    <source>
        <dbReference type="ARBA" id="ARBA00022980"/>
    </source>
</evidence>
<evidence type="ECO:0000256" key="5">
    <source>
        <dbReference type="HAMAP-Rule" id="MF_01326"/>
    </source>
</evidence>
<dbReference type="Pfam" id="PF17136">
    <property type="entry name" value="ribosomal_L24"/>
    <property type="match status" value="1"/>
</dbReference>
<dbReference type="NCBIfam" id="TIGR01079">
    <property type="entry name" value="rplX_bact"/>
    <property type="match status" value="1"/>
</dbReference>
<keyword evidence="5" id="KW-0694">RNA-binding</keyword>
<evidence type="ECO:0000313" key="8">
    <source>
        <dbReference type="Proteomes" id="UP000231414"/>
    </source>
</evidence>
<dbReference type="CDD" id="cd06089">
    <property type="entry name" value="KOW_RPL26"/>
    <property type="match status" value="1"/>
</dbReference>
<dbReference type="GO" id="GO:0003735">
    <property type="term" value="F:structural constituent of ribosome"/>
    <property type="evidence" value="ECO:0007669"/>
    <property type="project" value="InterPro"/>
</dbReference>
<comment type="caution">
    <text evidence="7">The sequence shown here is derived from an EMBL/GenBank/DDBJ whole genome shotgun (WGS) entry which is preliminary data.</text>
</comment>
<accession>A0A2H0X7G1</accession>
<comment type="similarity">
    <text evidence="1 5">Belongs to the universal ribosomal protein uL24 family.</text>
</comment>
<comment type="subunit">
    <text evidence="5">Part of the 50S ribosomal subunit.</text>
</comment>
<comment type="function">
    <text evidence="5">One of the proteins that surrounds the polypeptide exit tunnel on the outside of the subunit.</text>
</comment>
<protein>
    <recommendedName>
        <fullName evidence="4 5">Large ribosomal subunit protein uL24</fullName>
    </recommendedName>
</protein>
<gene>
    <name evidence="5" type="primary">rplX</name>
    <name evidence="7" type="ORF">COT52_02020</name>
</gene>
<feature type="domain" description="Large ribosomal subunit protein uL24 C-terminal" evidence="6">
    <location>
        <begin position="38"/>
        <end position="99"/>
    </location>
</feature>
<dbReference type="InterPro" id="IPR014722">
    <property type="entry name" value="Rib_uL2_dom2"/>
</dbReference>
<comment type="function">
    <text evidence="5">One of two assembly initiator proteins, it binds directly to the 5'-end of the 23S rRNA, where it nucleates assembly of the 50S subunit.</text>
</comment>
<dbReference type="Gene3D" id="2.30.30.30">
    <property type="match status" value="1"/>
</dbReference>
<dbReference type="InterPro" id="IPR003256">
    <property type="entry name" value="Ribosomal_uL24"/>
</dbReference>
<dbReference type="HAMAP" id="MF_01326_B">
    <property type="entry name" value="Ribosomal_uL24_B"/>
    <property type="match status" value="1"/>
</dbReference>
<keyword evidence="3 5" id="KW-0687">Ribonucleoprotein</keyword>
<dbReference type="InterPro" id="IPR041988">
    <property type="entry name" value="Ribosomal_uL24_KOW"/>
</dbReference>
<evidence type="ECO:0000313" key="7">
    <source>
        <dbReference type="EMBL" id="PIS20775.1"/>
    </source>
</evidence>
<sequence>MKIRKGDKIKVLSGNWRSKEGVVSKSFPKRGRVLVEGVNLVKKHIKARGSSPGSIITVERALDVSKVAFVCPNCSKSARIGYGLKDGKKYRFCKKCKAAV</sequence>
<dbReference type="GO" id="GO:0019843">
    <property type="term" value="F:rRNA binding"/>
    <property type="evidence" value="ECO:0007669"/>
    <property type="project" value="UniProtKB-UniRule"/>
</dbReference>
<dbReference type="EMBL" id="PEYW01000029">
    <property type="protein sequence ID" value="PIS20775.1"/>
    <property type="molecule type" value="Genomic_DNA"/>
</dbReference>
<dbReference type="AlphaFoldDB" id="A0A2H0X7G1"/>
<dbReference type="PANTHER" id="PTHR12903">
    <property type="entry name" value="MITOCHONDRIAL RIBOSOMAL PROTEIN L24"/>
    <property type="match status" value="1"/>
</dbReference>
<evidence type="ECO:0000256" key="1">
    <source>
        <dbReference type="ARBA" id="ARBA00010618"/>
    </source>
</evidence>
<evidence type="ECO:0000256" key="4">
    <source>
        <dbReference type="ARBA" id="ARBA00035206"/>
    </source>
</evidence>